<dbReference type="InterPro" id="IPR008160">
    <property type="entry name" value="Collagen"/>
</dbReference>
<gene>
    <name evidence="3" type="ORF">NE695_11040</name>
</gene>
<dbReference type="Pfam" id="PF01391">
    <property type="entry name" value="Collagen"/>
    <property type="match status" value="1"/>
</dbReference>
<evidence type="ECO:0000259" key="2">
    <source>
        <dbReference type="Pfam" id="PF24243"/>
    </source>
</evidence>
<feature type="region of interest" description="Disordered" evidence="1">
    <location>
        <begin position="91"/>
        <end position="128"/>
    </location>
</feature>
<sequence>MALRTVDLGLVVGPAGPQGPKGETGSTGAQGLKGDKGDPGIQGPKGDRGEAGQWAGDAPEAGLLTVETELYARQDGAVKRTPALALLQAVSDPDNHPLGGNPESTSSPALEAGGINRDTGEPEASSSKVRTADFIPVNPGRKVSVDNGQKLTNVLFCYDGGKTPILDWYLSDGKSYSYKNVSDGGSVVVPSHCAYVKVTLSTTDTTVPLGITSEASPAQFAFQKLYLPEGYGLRVEESESKISELQVFSGQGQKLTVLPDASPVKMTAGGLEVSRNPDGTDPVTVNLAELKELADAHTAGLEGKPDLIQGKVPVNQLPDALVYAEGDALPIEDAALNADRLGGRSAEEYPRSATVKAIWSGSQAQYDAIAVKDPETLYLIVGEG</sequence>
<evidence type="ECO:0000313" key="3">
    <source>
        <dbReference type="EMBL" id="MCQ4840446.1"/>
    </source>
</evidence>
<accession>A0ABT1S0J9</accession>
<dbReference type="Proteomes" id="UP001524473">
    <property type="component" value="Unassembled WGS sequence"/>
</dbReference>
<proteinExistence type="predicted"/>
<evidence type="ECO:0000313" key="4">
    <source>
        <dbReference type="Proteomes" id="UP001524473"/>
    </source>
</evidence>
<dbReference type="InterPro" id="IPR056923">
    <property type="entry name" value="Minor_tail_gp31_C"/>
</dbReference>
<organism evidence="3 4">
    <name type="scientific">Neglectibacter timonensis</name>
    <dbReference type="NCBI Taxonomy" id="1776382"/>
    <lineage>
        <taxon>Bacteria</taxon>
        <taxon>Bacillati</taxon>
        <taxon>Bacillota</taxon>
        <taxon>Clostridia</taxon>
        <taxon>Eubacteriales</taxon>
        <taxon>Oscillospiraceae</taxon>
        <taxon>Neglectibacter</taxon>
    </lineage>
</organism>
<protein>
    <submittedName>
        <fullName evidence="3">Collagen-like protein</fullName>
    </submittedName>
</protein>
<reference evidence="3 4" key="1">
    <citation type="submission" date="2022-06" db="EMBL/GenBank/DDBJ databases">
        <title>Isolation of gut microbiota from human fecal samples.</title>
        <authorList>
            <person name="Pamer E.G."/>
            <person name="Barat B."/>
            <person name="Waligurski E."/>
            <person name="Medina S."/>
            <person name="Paddock L."/>
            <person name="Mostad J."/>
        </authorList>
    </citation>
    <scope>NUCLEOTIDE SEQUENCE [LARGE SCALE GENOMIC DNA]</scope>
    <source>
        <strain evidence="3 4">DFI.9.73</strain>
    </source>
</reference>
<dbReference type="Pfam" id="PF24243">
    <property type="entry name" value="Phage_tail_C"/>
    <property type="match status" value="1"/>
</dbReference>
<feature type="domain" description="Minor tail protein gp31 C-terminal" evidence="2">
    <location>
        <begin position="357"/>
        <end position="381"/>
    </location>
</feature>
<evidence type="ECO:0000256" key="1">
    <source>
        <dbReference type="SAM" id="MobiDB-lite"/>
    </source>
</evidence>
<comment type="caution">
    <text evidence="3">The sequence shown here is derived from an EMBL/GenBank/DDBJ whole genome shotgun (WGS) entry which is preliminary data.</text>
</comment>
<dbReference type="EMBL" id="JANFZH010000023">
    <property type="protein sequence ID" value="MCQ4840446.1"/>
    <property type="molecule type" value="Genomic_DNA"/>
</dbReference>
<dbReference type="RefSeq" id="WP_256191967.1">
    <property type="nucleotide sequence ID" value="NZ_JANFZG010000028.1"/>
</dbReference>
<keyword evidence="4" id="KW-1185">Reference proteome</keyword>
<name>A0ABT1S0J9_9FIRM</name>
<feature type="region of interest" description="Disordered" evidence="1">
    <location>
        <begin position="1"/>
        <end position="55"/>
    </location>
</feature>